<dbReference type="PANTHER" id="PTHR11615">
    <property type="entry name" value="NITRATE, FORMATE, IRON DEHYDROGENASE"/>
    <property type="match status" value="1"/>
</dbReference>
<keyword evidence="6" id="KW-0408">Iron</keyword>
<dbReference type="Proteomes" id="UP000663826">
    <property type="component" value="Unassembled WGS sequence"/>
</dbReference>
<evidence type="ECO:0000256" key="1">
    <source>
        <dbReference type="ARBA" id="ARBA00006596"/>
    </source>
</evidence>
<dbReference type="EMBL" id="CAJMWQ010000950">
    <property type="protein sequence ID" value="CAE6403657.1"/>
    <property type="molecule type" value="Genomic_DNA"/>
</dbReference>
<dbReference type="FunFam" id="3.30.70.20:FF:000042">
    <property type="entry name" value="Cytosolic Fe-S cluster assembly factor NAR1"/>
    <property type="match status" value="1"/>
</dbReference>
<reference evidence="11" key="1">
    <citation type="submission" date="2021-01" db="EMBL/GenBank/DDBJ databases">
        <authorList>
            <person name="Kaushik A."/>
        </authorList>
    </citation>
    <scope>NUCLEOTIDE SEQUENCE</scope>
    <source>
        <strain evidence="11">AG1-1B</strain>
    </source>
</reference>
<dbReference type="SUPFAM" id="SSF53920">
    <property type="entry name" value="Fe-only hydrogenase"/>
    <property type="match status" value="1"/>
</dbReference>
<organism evidence="11 12">
    <name type="scientific">Rhizoctonia solani</name>
    <dbReference type="NCBI Taxonomy" id="456999"/>
    <lineage>
        <taxon>Eukaryota</taxon>
        <taxon>Fungi</taxon>
        <taxon>Dikarya</taxon>
        <taxon>Basidiomycota</taxon>
        <taxon>Agaricomycotina</taxon>
        <taxon>Agaricomycetes</taxon>
        <taxon>Cantharellales</taxon>
        <taxon>Ceratobasidiaceae</taxon>
        <taxon>Rhizoctonia</taxon>
    </lineage>
</organism>
<proteinExistence type="inferred from homology"/>
<dbReference type="Pfam" id="PF02906">
    <property type="entry name" value="Fe_hyd_lg_C"/>
    <property type="match status" value="1"/>
</dbReference>
<feature type="domain" description="Iron hydrogenase large subunit C-terminal" evidence="10">
    <location>
        <begin position="131"/>
        <end position="469"/>
    </location>
</feature>
<evidence type="ECO:0000256" key="7">
    <source>
        <dbReference type="ARBA" id="ARBA00023014"/>
    </source>
</evidence>
<evidence type="ECO:0000256" key="4">
    <source>
        <dbReference type="ARBA" id="ARBA00022485"/>
    </source>
</evidence>
<dbReference type="Gene3D" id="3.40.950.10">
    <property type="entry name" value="Fe-only Hydrogenase (Larger Subunit), Chain L, domain 3"/>
    <property type="match status" value="2"/>
</dbReference>
<evidence type="ECO:0000259" key="10">
    <source>
        <dbReference type="Pfam" id="PF02906"/>
    </source>
</evidence>
<dbReference type="GO" id="GO:0046872">
    <property type="term" value="F:metal ion binding"/>
    <property type="evidence" value="ECO:0007669"/>
    <property type="project" value="UniProtKB-KW"/>
</dbReference>
<evidence type="ECO:0000256" key="3">
    <source>
        <dbReference type="ARBA" id="ARBA00017073"/>
    </source>
</evidence>
<dbReference type="GO" id="GO:0051539">
    <property type="term" value="F:4 iron, 4 sulfur cluster binding"/>
    <property type="evidence" value="ECO:0007669"/>
    <property type="project" value="UniProtKB-KW"/>
</dbReference>
<dbReference type="InterPro" id="IPR004108">
    <property type="entry name" value="Fe_hydrogenase_lsu_C"/>
</dbReference>
<protein>
    <recommendedName>
        <fullName evidence="2">Cytosolic Fe-S cluster assembly factor NAR1</fullName>
    </recommendedName>
    <alternativeName>
        <fullName evidence="3">Cytosolic Fe-S cluster assembly factor nar1</fullName>
    </alternativeName>
    <alternativeName>
        <fullName evidence="9">Nuclear architecture-related protein 1</fullName>
    </alternativeName>
</protein>
<evidence type="ECO:0000313" key="12">
    <source>
        <dbReference type="Proteomes" id="UP000663826"/>
    </source>
</evidence>
<name>A0A8H3A3G7_9AGAM</name>
<evidence type="ECO:0000256" key="9">
    <source>
        <dbReference type="ARBA" id="ARBA00031269"/>
    </source>
</evidence>
<accession>A0A8H3A3G7</accession>
<dbReference type="InterPro" id="IPR009016">
    <property type="entry name" value="Fe_hydrogenase"/>
</dbReference>
<dbReference type="Gene3D" id="3.40.50.1780">
    <property type="match status" value="2"/>
</dbReference>
<evidence type="ECO:0000313" key="11">
    <source>
        <dbReference type="EMBL" id="CAE6403657.1"/>
    </source>
</evidence>
<gene>
    <name evidence="11" type="ORF">RDB_LOCUS32431</name>
</gene>
<comment type="caution">
    <text evidence="11">The sequence shown here is derived from an EMBL/GenBank/DDBJ whole genome shotgun (WGS) entry which is preliminary data.</text>
</comment>
<comment type="function">
    <text evidence="8">Component of the cytosolic Fe/S protein assembly machinery. Required for maturation of extramitochondrial Fe/S proteins. May play a role in the transfer of pre-assembled Fe/S clusters to target apoproteins.</text>
</comment>
<keyword evidence="5" id="KW-0479">Metal-binding</keyword>
<comment type="similarity">
    <text evidence="1">Belongs to the NARF family.</text>
</comment>
<keyword evidence="7" id="KW-0411">Iron-sulfur</keyword>
<evidence type="ECO:0000256" key="8">
    <source>
        <dbReference type="ARBA" id="ARBA00025099"/>
    </source>
</evidence>
<dbReference type="InterPro" id="IPR050340">
    <property type="entry name" value="Cytosolic_Fe-S_CAF"/>
</dbReference>
<evidence type="ECO:0000256" key="5">
    <source>
        <dbReference type="ARBA" id="ARBA00022723"/>
    </source>
</evidence>
<evidence type="ECO:0000256" key="6">
    <source>
        <dbReference type="ARBA" id="ARBA00023004"/>
    </source>
</evidence>
<dbReference type="AlphaFoldDB" id="A0A8H3A3G7"/>
<sequence length="589" mass="63903">MAFSRGLTLTDLNDFITPSQACIKPVEEVKPQQEVENAASVCLFQVATGPSNLATLAQTQIGIDSAGVYYEESRQDPGRKKLQQAQISLNDCLACSGCITSAESVLISMQSHEEVLKTVESNPAPSHPDHKTFVLSIAPQSLASLAASISPSATTQQVLRRVEAFAHKILGFSYTYDTTFARHIALLEHTREFFERGASSTSSTLSDDKPGGTRLPMIASACPGWVCYVEKAHPEMIPFLSRTKSPQQVMGTLVKAWLARRWGKSANSIYHVTVMPCYDKKLEASRQDFYSDLLSTRDVDCVLTTAELEILMRDKGWDISVPVPGEDENRLPSAENGVLPELVQHPGSSSGSYLQSLIDSVSLGAKSPSVSTKTIRTTDYEEYTVTDEADGKILFRGAKCYGFRNLQNIVRKVGRDAGVSVSRGAAGRMAMRGRRAVGAVARKGLQTEEPRSYDYVEVMACPAGCVNGGGQLRGGARPQATDSLDGVPESAATRDARWGDKQLVKDVEAIYWGGVWTPPPSPTGKQRAPILVAADKLAVEVLGDLCQSGSTFSRWSDSMDAEAESLRCALFRTNFRAVESEVVGLAVQW</sequence>
<keyword evidence="4" id="KW-0004">4Fe-4S</keyword>
<evidence type="ECO:0000256" key="2">
    <source>
        <dbReference type="ARBA" id="ARBA00015854"/>
    </source>
</evidence>